<dbReference type="CDD" id="cd09281">
    <property type="entry name" value="UPF0066"/>
    <property type="match status" value="1"/>
</dbReference>
<protein>
    <submittedName>
        <fullName evidence="4">tRNA (N6-threonylcarbamoyladenosine(37)-N6)-methyltransferase TrmO</fullName>
    </submittedName>
</protein>
<name>A0ABT5FBD0_9GAMM</name>
<evidence type="ECO:0000259" key="3">
    <source>
        <dbReference type="PROSITE" id="PS51668"/>
    </source>
</evidence>
<evidence type="ECO:0000313" key="5">
    <source>
        <dbReference type="Proteomes" id="UP001528411"/>
    </source>
</evidence>
<comment type="similarity">
    <text evidence="2">Belongs to the tRNA methyltransferase O family.</text>
</comment>
<dbReference type="Proteomes" id="UP001528411">
    <property type="component" value="Unassembled WGS sequence"/>
</dbReference>
<dbReference type="PANTHER" id="PTHR12818:SF0">
    <property type="entry name" value="TRNA (ADENINE(37)-N6)-METHYLTRANSFERASE"/>
    <property type="match status" value="1"/>
</dbReference>
<dbReference type="PROSITE" id="PS51668">
    <property type="entry name" value="TSAA_2"/>
    <property type="match status" value="1"/>
</dbReference>
<dbReference type="Gene3D" id="2.40.30.70">
    <property type="entry name" value="YaeB-like"/>
    <property type="match status" value="1"/>
</dbReference>
<dbReference type="InterPro" id="IPR040372">
    <property type="entry name" value="YaeB-like"/>
</dbReference>
<dbReference type="PROSITE" id="PS01318">
    <property type="entry name" value="TSAA_1"/>
    <property type="match status" value="1"/>
</dbReference>
<organism evidence="4 5">
    <name type="scientific">Psychrosphaera algicola</name>
    <dbReference type="NCBI Taxonomy" id="3023714"/>
    <lineage>
        <taxon>Bacteria</taxon>
        <taxon>Pseudomonadati</taxon>
        <taxon>Pseudomonadota</taxon>
        <taxon>Gammaproteobacteria</taxon>
        <taxon>Alteromonadales</taxon>
        <taxon>Pseudoalteromonadaceae</taxon>
        <taxon>Psychrosphaera</taxon>
    </lineage>
</organism>
<dbReference type="InterPro" id="IPR036413">
    <property type="entry name" value="YaeB-like_sf"/>
</dbReference>
<keyword evidence="1" id="KW-0949">S-adenosyl-L-methionine</keyword>
<dbReference type="Gene3D" id="3.30.2310.10">
    <property type="entry name" value="YaeB-like"/>
    <property type="match status" value="1"/>
</dbReference>
<evidence type="ECO:0000256" key="1">
    <source>
        <dbReference type="ARBA" id="ARBA00022691"/>
    </source>
</evidence>
<proteinExistence type="inferred from homology"/>
<dbReference type="PANTHER" id="PTHR12818">
    <property type="entry name" value="TRNA (ADENINE(37)-N6)-METHYLTRANSFERASE"/>
    <property type="match status" value="1"/>
</dbReference>
<comment type="caution">
    <text evidence="4">The sequence shown here is derived from an EMBL/GenBank/DDBJ whole genome shotgun (WGS) entry which is preliminary data.</text>
</comment>
<keyword evidence="5" id="KW-1185">Reference proteome</keyword>
<dbReference type="InterPro" id="IPR023368">
    <property type="entry name" value="UPF0066_cons_site"/>
</dbReference>
<evidence type="ECO:0000313" key="4">
    <source>
        <dbReference type="EMBL" id="MDC2888339.1"/>
    </source>
</evidence>
<dbReference type="InterPro" id="IPR023370">
    <property type="entry name" value="TrmO-like_N"/>
</dbReference>
<evidence type="ECO:0000256" key="2">
    <source>
        <dbReference type="ARBA" id="ARBA00033753"/>
    </source>
</evidence>
<gene>
    <name evidence="4" type="primary">tsaA</name>
    <name evidence="4" type="ORF">PN838_05575</name>
</gene>
<dbReference type="InterPro" id="IPR036414">
    <property type="entry name" value="YaeB_N_sf"/>
</dbReference>
<dbReference type="NCBIfam" id="TIGR00104">
    <property type="entry name" value="tRNA_TsaA"/>
    <property type="match status" value="1"/>
</dbReference>
<dbReference type="SUPFAM" id="SSF118196">
    <property type="entry name" value="YaeB-like"/>
    <property type="match status" value="1"/>
</dbReference>
<sequence>MNTLTPFTVNPIGFVASPFKEKFGIPRQPKLCPVSSLLWLHGDANNIDCIRDIELNSHIWVLFQFHQNSQQGWHPLVRPPRLDGNKKTGVFATRSTFRPNQIGMSAVKLLDVGVTDKKVWLEVEGLDLLDGTPIVDIKPYIPYADAIPEATSEFAPSAQETQLNIRFSNAAHIVIEELKTLIPNLKIVIEQVLKQDPRPAYKKGKPDDKIYGIRLYDLNIRWSIDADECHVLTIEHVL</sequence>
<dbReference type="Pfam" id="PF01980">
    <property type="entry name" value="TrmO_N"/>
    <property type="match status" value="1"/>
</dbReference>
<reference evidence="4 5" key="1">
    <citation type="submission" date="2023-01" db="EMBL/GenBank/DDBJ databases">
        <title>Psychrosphaera sp. nov., isolated from marine algae.</title>
        <authorList>
            <person name="Bayburt H."/>
            <person name="Choi B.J."/>
            <person name="Kim J.M."/>
            <person name="Choi D.G."/>
            <person name="Jeon C.O."/>
        </authorList>
    </citation>
    <scope>NUCLEOTIDE SEQUENCE [LARGE SCALE GENOMIC DNA]</scope>
    <source>
        <strain evidence="4 5">G1-22</strain>
    </source>
</reference>
<dbReference type="InterPro" id="IPR041369">
    <property type="entry name" value="TrmO_C"/>
</dbReference>
<dbReference type="EMBL" id="JAQOMS010000002">
    <property type="protein sequence ID" value="MDC2888339.1"/>
    <property type="molecule type" value="Genomic_DNA"/>
</dbReference>
<accession>A0ABT5FBD0</accession>
<dbReference type="Pfam" id="PF18389">
    <property type="entry name" value="TrmO_C"/>
    <property type="match status" value="1"/>
</dbReference>
<dbReference type="RefSeq" id="WP_272179981.1">
    <property type="nucleotide sequence ID" value="NZ_JAQOMS010000002.1"/>
</dbReference>
<feature type="domain" description="TsaA-like" evidence="3">
    <location>
        <begin position="9"/>
        <end position="149"/>
    </location>
</feature>